<reference evidence="3" key="1">
    <citation type="submission" date="2021-02" db="EMBL/GenBank/DDBJ databases">
        <authorList>
            <person name="Nowell W R."/>
        </authorList>
    </citation>
    <scope>NUCLEOTIDE SEQUENCE</scope>
</reference>
<proteinExistence type="predicted"/>
<dbReference type="PANTHER" id="PTHR13088:SF3">
    <property type="entry name" value="FAS APOPTOTIC INHIBITORY MOLECULE 1"/>
    <property type="match status" value="1"/>
</dbReference>
<evidence type="ECO:0000313" key="1">
    <source>
        <dbReference type="EMBL" id="CAF1683040.1"/>
    </source>
</evidence>
<evidence type="ECO:0000313" key="2">
    <source>
        <dbReference type="EMBL" id="CAF2132189.1"/>
    </source>
</evidence>
<dbReference type="InterPro" id="IPR038513">
    <property type="entry name" value="FAIM1_dom_sf"/>
</dbReference>
<evidence type="ECO:0000313" key="4">
    <source>
        <dbReference type="EMBL" id="CAF3750908.1"/>
    </source>
</evidence>
<comment type="caution">
    <text evidence="3">The sequence shown here is derived from an EMBL/GenBank/DDBJ whole genome shotgun (WGS) entry which is preliminary data.</text>
</comment>
<dbReference type="FunFam" id="2.40.128.180:FF:000001">
    <property type="entry name" value="Fas apoptotic inhibitory molecule 1"/>
    <property type="match status" value="1"/>
</dbReference>
<dbReference type="Proteomes" id="UP000663834">
    <property type="component" value="Unassembled WGS sequence"/>
</dbReference>
<protein>
    <recommendedName>
        <fullName evidence="8">Fas apoptotic inhibitory molecule 1</fullName>
    </recommendedName>
</protein>
<dbReference type="Gene3D" id="2.40.128.180">
    <property type="match status" value="2"/>
</dbReference>
<keyword evidence="7" id="KW-1185">Reference proteome</keyword>
<sequence length="181" mass="20267">MSDVVGSWQVALSDGVHKVEFEHGTTSGKRVVRVDNKEVLRHDWLFKLVGKETFKIGKHQCTVNIDAVSGFAYEYSLDVDGKPLEKFSENRSKISRTWTLKLDGIDYRIVLEKDTLDLWVNGQRVEAEAEFTDEGTETIFDIAGHPAILKAVSSGRRNNGLHYTLLVDGCDIPPTSDNENA</sequence>
<dbReference type="AlphaFoldDB" id="A0A816ZXM1"/>
<dbReference type="Proteomes" id="UP000663842">
    <property type="component" value="Unassembled WGS sequence"/>
</dbReference>
<dbReference type="EMBL" id="CAJNOW010021148">
    <property type="protein sequence ID" value="CAF1683040.1"/>
    <property type="molecule type" value="Genomic_DNA"/>
</dbReference>
<evidence type="ECO:0000313" key="6">
    <source>
        <dbReference type="Proteomes" id="UP000663856"/>
    </source>
</evidence>
<evidence type="ECO:0000313" key="7">
    <source>
        <dbReference type="Proteomes" id="UP000663866"/>
    </source>
</evidence>
<dbReference type="InterPro" id="IPR010695">
    <property type="entry name" value="FAIM1"/>
</dbReference>
<dbReference type="EMBL" id="CAJNRF010017491">
    <property type="protein sequence ID" value="CAF2232401.1"/>
    <property type="molecule type" value="Genomic_DNA"/>
</dbReference>
<dbReference type="EMBL" id="CAJOBF010000117">
    <property type="protein sequence ID" value="CAF3750908.1"/>
    <property type="molecule type" value="Genomic_DNA"/>
</dbReference>
<organism evidence="3 6">
    <name type="scientific">Rotaria magnacalcarata</name>
    <dbReference type="NCBI Taxonomy" id="392030"/>
    <lineage>
        <taxon>Eukaryota</taxon>
        <taxon>Metazoa</taxon>
        <taxon>Spiralia</taxon>
        <taxon>Gnathifera</taxon>
        <taxon>Rotifera</taxon>
        <taxon>Eurotatoria</taxon>
        <taxon>Bdelloidea</taxon>
        <taxon>Philodinida</taxon>
        <taxon>Philodinidae</taxon>
        <taxon>Rotaria</taxon>
    </lineage>
</organism>
<dbReference type="EMBL" id="CAJNRG010011446">
    <property type="protein sequence ID" value="CAF2132189.1"/>
    <property type="molecule type" value="Genomic_DNA"/>
</dbReference>
<dbReference type="Proteomes" id="UP000663887">
    <property type="component" value="Unassembled WGS sequence"/>
</dbReference>
<accession>A0A816ZXM1</accession>
<gene>
    <name evidence="1" type="ORF">KQP761_LOCUS37345</name>
    <name evidence="5" type="ORF">OVN521_LOCUS12942</name>
    <name evidence="4" type="ORF">UXM345_LOCUS1997</name>
    <name evidence="3" type="ORF">WKI299_LOCUS36091</name>
    <name evidence="2" type="ORF">XDN619_LOCUS24925</name>
</gene>
<evidence type="ECO:0000313" key="3">
    <source>
        <dbReference type="EMBL" id="CAF2232401.1"/>
    </source>
</evidence>
<dbReference type="EMBL" id="CAJOBG010001848">
    <property type="protein sequence ID" value="CAF3963442.1"/>
    <property type="molecule type" value="Genomic_DNA"/>
</dbReference>
<evidence type="ECO:0008006" key="8">
    <source>
        <dbReference type="Google" id="ProtNLM"/>
    </source>
</evidence>
<dbReference type="OrthoDB" id="6262731at2759"/>
<dbReference type="Proteomes" id="UP000663856">
    <property type="component" value="Unassembled WGS sequence"/>
</dbReference>
<evidence type="ECO:0000313" key="5">
    <source>
        <dbReference type="EMBL" id="CAF3963442.1"/>
    </source>
</evidence>
<dbReference type="PANTHER" id="PTHR13088">
    <property type="entry name" value="FAS APOPTOTIC INHIBITORY MOLECULE FAIM"/>
    <property type="match status" value="1"/>
</dbReference>
<dbReference type="GO" id="GO:1902042">
    <property type="term" value="P:negative regulation of extrinsic apoptotic signaling pathway via death domain receptors"/>
    <property type="evidence" value="ECO:0007669"/>
    <property type="project" value="TreeGrafter"/>
</dbReference>
<dbReference type="Pfam" id="PF06905">
    <property type="entry name" value="FAIM1"/>
    <property type="match status" value="1"/>
</dbReference>
<name>A0A816ZXM1_9BILA</name>
<dbReference type="Proteomes" id="UP000663866">
    <property type="component" value="Unassembled WGS sequence"/>
</dbReference>